<accession>A0A8C7ZN96</accession>
<keyword evidence="2" id="KW-0472">Membrane</keyword>
<proteinExistence type="predicted"/>
<sequence>NMWNGRILNSEQANNKKQSSGTQTFPNHVWKLPLFIHVSSFSCLSVWMCVFGAGAYYWRKKKKKELGHTPINTTRSTGKEQRHRGGKSLN</sequence>
<dbReference type="Proteomes" id="UP000694383">
    <property type="component" value="Unplaced"/>
</dbReference>
<reference evidence="3" key="2">
    <citation type="submission" date="2025-09" db="UniProtKB">
        <authorList>
            <consortium name="Ensembl"/>
        </authorList>
    </citation>
    <scope>IDENTIFICATION</scope>
</reference>
<feature type="region of interest" description="Disordered" evidence="1">
    <location>
        <begin position="67"/>
        <end position="90"/>
    </location>
</feature>
<protein>
    <submittedName>
        <fullName evidence="3">Uncharacterized protein</fullName>
    </submittedName>
</protein>
<feature type="region of interest" description="Disordered" evidence="1">
    <location>
        <begin position="1"/>
        <end position="22"/>
    </location>
</feature>
<keyword evidence="4" id="KW-1185">Reference proteome</keyword>
<reference evidence="3" key="1">
    <citation type="submission" date="2025-08" db="UniProtKB">
        <authorList>
            <consortium name="Ensembl"/>
        </authorList>
    </citation>
    <scope>IDENTIFICATION</scope>
</reference>
<evidence type="ECO:0000313" key="4">
    <source>
        <dbReference type="Proteomes" id="UP000694383"/>
    </source>
</evidence>
<organism evidence="3 4">
    <name type="scientific">Oryzias sinensis</name>
    <name type="common">Chinese medaka</name>
    <dbReference type="NCBI Taxonomy" id="183150"/>
    <lineage>
        <taxon>Eukaryota</taxon>
        <taxon>Metazoa</taxon>
        <taxon>Chordata</taxon>
        <taxon>Craniata</taxon>
        <taxon>Vertebrata</taxon>
        <taxon>Euteleostomi</taxon>
        <taxon>Actinopterygii</taxon>
        <taxon>Neopterygii</taxon>
        <taxon>Teleostei</taxon>
        <taxon>Neoteleostei</taxon>
        <taxon>Acanthomorphata</taxon>
        <taxon>Ovalentaria</taxon>
        <taxon>Atherinomorphae</taxon>
        <taxon>Beloniformes</taxon>
        <taxon>Adrianichthyidae</taxon>
        <taxon>Oryziinae</taxon>
        <taxon>Oryzias</taxon>
    </lineage>
</organism>
<dbReference type="Ensembl" id="ENSOSIT00000046849.1">
    <property type="protein sequence ID" value="ENSOSIP00000044530.1"/>
    <property type="gene ID" value="ENSOSIG00000021277.1"/>
</dbReference>
<evidence type="ECO:0000256" key="2">
    <source>
        <dbReference type="SAM" id="Phobius"/>
    </source>
</evidence>
<keyword evidence="2" id="KW-1133">Transmembrane helix</keyword>
<keyword evidence="2" id="KW-0812">Transmembrane</keyword>
<dbReference type="AlphaFoldDB" id="A0A8C7ZN96"/>
<feature type="compositionally biased region" description="Basic residues" evidence="1">
    <location>
        <begin position="81"/>
        <end position="90"/>
    </location>
</feature>
<evidence type="ECO:0000256" key="1">
    <source>
        <dbReference type="SAM" id="MobiDB-lite"/>
    </source>
</evidence>
<feature type="transmembrane region" description="Helical" evidence="2">
    <location>
        <begin position="34"/>
        <end position="58"/>
    </location>
</feature>
<evidence type="ECO:0000313" key="3">
    <source>
        <dbReference type="Ensembl" id="ENSOSIP00000044530.1"/>
    </source>
</evidence>
<name>A0A8C7ZN96_9TELE</name>